<dbReference type="Gene3D" id="6.10.140.1070">
    <property type="match status" value="2"/>
</dbReference>
<dbReference type="OrthoDB" id="603at2759"/>
<dbReference type="InterPro" id="IPR012676">
    <property type="entry name" value="TGS-like"/>
</dbReference>
<comment type="subcellular location">
    <subcellularLocation>
        <location evidence="1">Plastid</location>
        <location evidence="1">Chloroplast</location>
    </subcellularLocation>
</comment>
<dbReference type="InterPro" id="IPR006073">
    <property type="entry name" value="GTP-bd"/>
</dbReference>
<dbReference type="PROSITE" id="PS51880">
    <property type="entry name" value="TGS"/>
    <property type="match status" value="1"/>
</dbReference>
<feature type="domain" description="OBG-type G" evidence="4">
    <location>
        <begin position="65"/>
        <end position="291"/>
    </location>
</feature>
<dbReference type="SUPFAM" id="SSF81271">
    <property type="entry name" value="TGS-like"/>
    <property type="match status" value="1"/>
</dbReference>
<dbReference type="InterPro" id="IPR006074">
    <property type="entry name" value="GTP1-OBG_CS"/>
</dbReference>
<keyword evidence="8" id="KW-1185">Reference proteome</keyword>
<dbReference type="PROSITE" id="PS00905">
    <property type="entry name" value="GTP1_OBG"/>
    <property type="match status" value="1"/>
</dbReference>
<dbReference type="PRINTS" id="PR00326">
    <property type="entry name" value="GTP1OBG"/>
</dbReference>
<gene>
    <name evidence="6" type="ORF">GUITHDRAFT_156794</name>
</gene>
<dbReference type="CDD" id="cd17230">
    <property type="entry name" value="TGS_DRG1"/>
    <property type="match status" value="1"/>
</dbReference>
<dbReference type="KEGG" id="gtt:GUITHDRAFT_156794"/>
<dbReference type="FunFam" id="3.40.50.300:FF:001436">
    <property type="entry name" value="Developmentally-regulated GTP-binding protein"/>
    <property type="match status" value="1"/>
</dbReference>
<evidence type="ECO:0000256" key="3">
    <source>
        <dbReference type="ARBA" id="ARBA00023134"/>
    </source>
</evidence>
<accession>L1K1E9</accession>
<dbReference type="PANTHER" id="PTHR43127">
    <property type="entry name" value="DEVELOPMENTALLY-REGULATED GTP-BINDING PROTEIN 2"/>
    <property type="match status" value="1"/>
</dbReference>
<dbReference type="PROSITE" id="PS51710">
    <property type="entry name" value="G_OBG"/>
    <property type="match status" value="1"/>
</dbReference>
<keyword evidence="2" id="KW-0547">Nucleotide-binding</keyword>
<dbReference type="GO" id="GO:0003924">
    <property type="term" value="F:GTPase activity"/>
    <property type="evidence" value="ECO:0007669"/>
    <property type="project" value="InterPro"/>
</dbReference>
<evidence type="ECO:0000256" key="1">
    <source>
        <dbReference type="ARBA" id="ARBA00004229"/>
    </source>
</evidence>
<dbReference type="InterPro" id="IPR031167">
    <property type="entry name" value="G_OBG"/>
</dbReference>
<protein>
    <submittedName>
        <fullName evidence="6 7">Uncharacterized protein</fullName>
    </submittedName>
</protein>
<dbReference type="RefSeq" id="XP_005841656.1">
    <property type="nucleotide sequence ID" value="XM_005841599.1"/>
</dbReference>
<evidence type="ECO:0000313" key="7">
    <source>
        <dbReference type="EnsemblProtists" id="EKX54676"/>
    </source>
</evidence>
<dbReference type="EnsemblProtists" id="EKX54676">
    <property type="protein sequence ID" value="EKX54676"/>
    <property type="gene ID" value="GUITHDRAFT_156794"/>
</dbReference>
<organism evidence="6">
    <name type="scientific">Guillardia theta (strain CCMP2712)</name>
    <name type="common">Cryptophyte</name>
    <dbReference type="NCBI Taxonomy" id="905079"/>
    <lineage>
        <taxon>Eukaryota</taxon>
        <taxon>Cryptophyceae</taxon>
        <taxon>Pyrenomonadales</taxon>
        <taxon>Geminigeraceae</taxon>
        <taxon>Guillardia</taxon>
    </lineage>
</organism>
<name>L1K1E9_GUITC</name>
<dbReference type="HOGENOM" id="CLU_044997_0_0_1"/>
<dbReference type="PaxDb" id="55529-EKX54676"/>
<dbReference type="GO" id="GO:0005525">
    <property type="term" value="F:GTP binding"/>
    <property type="evidence" value="ECO:0007669"/>
    <property type="project" value="UniProtKB-KW"/>
</dbReference>
<sequence>MSDAQRRIMDIEVEMARTQKNKATMSHLCALKARLAALKRQVIEQQNKKSGGPGEGFEVRATGDARVGFIGFPSVGKSTLLTALTGVYSEAADYEFTTLTCVPGVMTHDGARIQILDLPGIIEGAKDGKGRGRQVIGCARTCDLILLVLDATKPVTHKILIEKELHGFGIRLNQKPPEIYFKKRDRGGLNFQALVKQSVLNKDLVATILREYKITHAEIILRQDCTEDQLIDVIEGNRVYIPCLHVFNKIDKVSRQEMEIFASKLPHFLPISGALGWNIDVLKNKIWEYMHLTRIYTKPKGDMPDFTQPVILRNYKTSVKDFCRRIHKRLMDEFKHALVWGSSAKHFPQIVGSGHMLEDEDVIQVVKRI</sequence>
<dbReference type="NCBIfam" id="TIGR00231">
    <property type="entry name" value="small_GTP"/>
    <property type="match status" value="1"/>
</dbReference>
<dbReference type="InterPro" id="IPR045001">
    <property type="entry name" value="DRG"/>
</dbReference>
<dbReference type="InterPro" id="IPR027417">
    <property type="entry name" value="P-loop_NTPase"/>
</dbReference>
<evidence type="ECO:0000313" key="6">
    <source>
        <dbReference type="EMBL" id="EKX54676.1"/>
    </source>
</evidence>
<dbReference type="STRING" id="905079.L1K1E9"/>
<proteinExistence type="predicted"/>
<dbReference type="GeneID" id="17311700"/>
<dbReference type="CDD" id="cd01896">
    <property type="entry name" value="DRG"/>
    <property type="match status" value="1"/>
</dbReference>
<evidence type="ECO:0000313" key="8">
    <source>
        <dbReference type="Proteomes" id="UP000011087"/>
    </source>
</evidence>
<dbReference type="eggNOG" id="KOG1487">
    <property type="taxonomic scope" value="Eukaryota"/>
</dbReference>
<reference evidence="7" key="3">
    <citation type="submission" date="2015-06" db="UniProtKB">
        <authorList>
            <consortium name="EnsemblProtists"/>
        </authorList>
    </citation>
    <scope>IDENTIFICATION</scope>
</reference>
<reference evidence="6 8" key="1">
    <citation type="journal article" date="2012" name="Nature">
        <title>Algal genomes reveal evolutionary mosaicism and the fate of nucleomorphs.</title>
        <authorList>
            <consortium name="DOE Joint Genome Institute"/>
            <person name="Curtis B.A."/>
            <person name="Tanifuji G."/>
            <person name="Burki F."/>
            <person name="Gruber A."/>
            <person name="Irimia M."/>
            <person name="Maruyama S."/>
            <person name="Arias M.C."/>
            <person name="Ball S.G."/>
            <person name="Gile G.H."/>
            <person name="Hirakawa Y."/>
            <person name="Hopkins J.F."/>
            <person name="Kuo A."/>
            <person name="Rensing S.A."/>
            <person name="Schmutz J."/>
            <person name="Symeonidi A."/>
            <person name="Elias M."/>
            <person name="Eveleigh R.J."/>
            <person name="Herman E.K."/>
            <person name="Klute M.J."/>
            <person name="Nakayama T."/>
            <person name="Obornik M."/>
            <person name="Reyes-Prieto A."/>
            <person name="Armbrust E.V."/>
            <person name="Aves S.J."/>
            <person name="Beiko R.G."/>
            <person name="Coutinho P."/>
            <person name="Dacks J.B."/>
            <person name="Durnford D.G."/>
            <person name="Fast N.M."/>
            <person name="Green B.R."/>
            <person name="Grisdale C.J."/>
            <person name="Hempel F."/>
            <person name="Henrissat B."/>
            <person name="Hoppner M.P."/>
            <person name="Ishida K."/>
            <person name="Kim E."/>
            <person name="Koreny L."/>
            <person name="Kroth P.G."/>
            <person name="Liu Y."/>
            <person name="Malik S.B."/>
            <person name="Maier U.G."/>
            <person name="McRose D."/>
            <person name="Mock T."/>
            <person name="Neilson J.A."/>
            <person name="Onodera N.T."/>
            <person name="Poole A.M."/>
            <person name="Pritham E.J."/>
            <person name="Richards T.A."/>
            <person name="Rocap G."/>
            <person name="Roy S.W."/>
            <person name="Sarai C."/>
            <person name="Schaack S."/>
            <person name="Shirato S."/>
            <person name="Slamovits C.H."/>
            <person name="Spencer D.F."/>
            <person name="Suzuki S."/>
            <person name="Worden A.Z."/>
            <person name="Zauner S."/>
            <person name="Barry K."/>
            <person name="Bell C."/>
            <person name="Bharti A.K."/>
            <person name="Crow J.A."/>
            <person name="Grimwood J."/>
            <person name="Kramer R."/>
            <person name="Lindquist E."/>
            <person name="Lucas S."/>
            <person name="Salamov A."/>
            <person name="McFadden G.I."/>
            <person name="Lane C.E."/>
            <person name="Keeling P.J."/>
            <person name="Gray M.W."/>
            <person name="Grigoriev I.V."/>
            <person name="Archibald J.M."/>
        </authorList>
    </citation>
    <scope>NUCLEOTIDE SEQUENCE</scope>
    <source>
        <strain evidence="6 8">CCMP2712</strain>
    </source>
</reference>
<dbReference type="AlphaFoldDB" id="L1K1E9"/>
<dbReference type="InterPro" id="IPR031662">
    <property type="entry name" value="GTP-binding_2"/>
</dbReference>
<dbReference type="SUPFAM" id="SSF52540">
    <property type="entry name" value="P-loop containing nucleoside triphosphate hydrolases"/>
    <property type="match status" value="1"/>
</dbReference>
<reference evidence="8" key="2">
    <citation type="submission" date="2012-11" db="EMBL/GenBank/DDBJ databases">
        <authorList>
            <person name="Kuo A."/>
            <person name="Curtis B.A."/>
            <person name="Tanifuji G."/>
            <person name="Burki F."/>
            <person name="Gruber A."/>
            <person name="Irimia M."/>
            <person name="Maruyama S."/>
            <person name="Arias M.C."/>
            <person name="Ball S.G."/>
            <person name="Gile G.H."/>
            <person name="Hirakawa Y."/>
            <person name="Hopkins J.F."/>
            <person name="Rensing S.A."/>
            <person name="Schmutz J."/>
            <person name="Symeonidi A."/>
            <person name="Elias M."/>
            <person name="Eveleigh R.J."/>
            <person name="Herman E.K."/>
            <person name="Klute M.J."/>
            <person name="Nakayama T."/>
            <person name="Obornik M."/>
            <person name="Reyes-Prieto A."/>
            <person name="Armbrust E.V."/>
            <person name="Aves S.J."/>
            <person name="Beiko R.G."/>
            <person name="Coutinho P."/>
            <person name="Dacks J.B."/>
            <person name="Durnford D.G."/>
            <person name="Fast N.M."/>
            <person name="Green B.R."/>
            <person name="Grisdale C."/>
            <person name="Hempe F."/>
            <person name="Henrissat B."/>
            <person name="Hoppner M.P."/>
            <person name="Ishida K.-I."/>
            <person name="Kim E."/>
            <person name="Koreny L."/>
            <person name="Kroth P.G."/>
            <person name="Liu Y."/>
            <person name="Malik S.-B."/>
            <person name="Maier U.G."/>
            <person name="McRose D."/>
            <person name="Mock T."/>
            <person name="Neilson J.A."/>
            <person name="Onodera N.T."/>
            <person name="Poole A.M."/>
            <person name="Pritham E.J."/>
            <person name="Richards T.A."/>
            <person name="Rocap G."/>
            <person name="Roy S.W."/>
            <person name="Sarai C."/>
            <person name="Schaack S."/>
            <person name="Shirato S."/>
            <person name="Slamovits C.H."/>
            <person name="Spencer D.F."/>
            <person name="Suzuki S."/>
            <person name="Worden A.Z."/>
            <person name="Zauner S."/>
            <person name="Barry K."/>
            <person name="Bell C."/>
            <person name="Bharti A.K."/>
            <person name="Crow J.A."/>
            <person name="Grimwood J."/>
            <person name="Kramer R."/>
            <person name="Lindquist E."/>
            <person name="Lucas S."/>
            <person name="Salamov A."/>
            <person name="McFadden G.I."/>
            <person name="Lane C.E."/>
            <person name="Keeling P.J."/>
            <person name="Gray M.W."/>
            <person name="Grigoriev I.V."/>
            <person name="Archibald J.M."/>
        </authorList>
    </citation>
    <scope>NUCLEOTIDE SEQUENCE</scope>
    <source>
        <strain evidence="8">CCMP2712</strain>
    </source>
</reference>
<dbReference type="InterPro" id="IPR005225">
    <property type="entry name" value="Small_GTP-bd"/>
</dbReference>
<dbReference type="OMA" id="XCPQSEL"/>
<dbReference type="Gene3D" id="3.10.20.30">
    <property type="match status" value="1"/>
</dbReference>
<dbReference type="InterPro" id="IPR012675">
    <property type="entry name" value="Beta-grasp_dom_sf"/>
</dbReference>
<keyword evidence="3" id="KW-0342">GTP-binding</keyword>
<feature type="domain" description="TGS" evidence="5">
    <location>
        <begin position="291"/>
        <end position="367"/>
    </location>
</feature>
<dbReference type="InterPro" id="IPR004095">
    <property type="entry name" value="TGS"/>
</dbReference>
<dbReference type="Pfam" id="PF02824">
    <property type="entry name" value="TGS"/>
    <property type="match status" value="1"/>
</dbReference>
<dbReference type="FunFam" id="3.10.20.30:FF:000003">
    <property type="entry name" value="Developmentally-regulated GTP-binding protein 1"/>
    <property type="match status" value="1"/>
</dbReference>
<dbReference type="Pfam" id="PF01926">
    <property type="entry name" value="MMR_HSR1"/>
    <property type="match status" value="1"/>
</dbReference>
<evidence type="ECO:0000259" key="4">
    <source>
        <dbReference type="PROSITE" id="PS51710"/>
    </source>
</evidence>
<evidence type="ECO:0000256" key="2">
    <source>
        <dbReference type="ARBA" id="ARBA00022741"/>
    </source>
</evidence>
<evidence type="ECO:0000259" key="5">
    <source>
        <dbReference type="PROSITE" id="PS51880"/>
    </source>
</evidence>
<dbReference type="Pfam" id="PF16897">
    <property type="entry name" value="MMR_HSR1_Xtn"/>
    <property type="match status" value="1"/>
</dbReference>
<dbReference type="Proteomes" id="UP000011087">
    <property type="component" value="Unassembled WGS sequence"/>
</dbReference>
<dbReference type="GO" id="GO:0009507">
    <property type="term" value="C:chloroplast"/>
    <property type="evidence" value="ECO:0007669"/>
    <property type="project" value="UniProtKB-SubCell"/>
</dbReference>
<dbReference type="EMBL" id="JH992966">
    <property type="protein sequence ID" value="EKX54676.1"/>
    <property type="molecule type" value="Genomic_DNA"/>
</dbReference>